<dbReference type="InterPro" id="IPR032710">
    <property type="entry name" value="NTF2-like_dom_sf"/>
</dbReference>
<dbReference type="Pfam" id="PF02136">
    <property type="entry name" value="NTF2"/>
    <property type="match status" value="1"/>
</dbReference>
<comment type="subcellular location">
    <subcellularLocation>
        <location evidence="1">Cytoplasm</location>
    </subcellularLocation>
    <subcellularLocation>
        <location evidence="1">Nucleus</location>
    </subcellularLocation>
</comment>
<dbReference type="PANTHER" id="PTHR12612">
    <property type="entry name" value="NUCLEAR TRANSPORT FACTOR 2"/>
    <property type="match status" value="1"/>
</dbReference>
<comment type="caution">
    <text evidence="3">The sequence shown here is derived from an EMBL/GenBank/DDBJ whole genome shotgun (WGS) entry which is preliminary data.</text>
</comment>
<dbReference type="OrthoDB" id="25408at2759"/>
<keyword evidence="1" id="KW-0813">Transport</keyword>
<dbReference type="AlphaFoldDB" id="A0A5J4WU67"/>
<dbReference type="Gene3D" id="3.10.450.50">
    <property type="match status" value="1"/>
</dbReference>
<dbReference type="InterPro" id="IPR045875">
    <property type="entry name" value="NTF2"/>
</dbReference>
<keyword evidence="1" id="KW-0539">Nucleus</keyword>
<evidence type="ECO:0000313" key="4">
    <source>
        <dbReference type="Proteomes" id="UP000324800"/>
    </source>
</evidence>
<dbReference type="GO" id="GO:0006913">
    <property type="term" value="P:nucleocytoplasmic transport"/>
    <property type="evidence" value="ECO:0007669"/>
    <property type="project" value="UniProtKB-UniRule"/>
</dbReference>
<dbReference type="InterPro" id="IPR018222">
    <property type="entry name" value="Nuclear_transport_factor_2_euk"/>
</dbReference>
<comment type="function">
    <text evidence="1">Has a role in nuclear-cytoplasmic transport of proteins and mRNAs.</text>
</comment>
<dbReference type="GO" id="GO:0005634">
    <property type="term" value="C:nucleus"/>
    <property type="evidence" value="ECO:0007669"/>
    <property type="project" value="UniProtKB-SubCell"/>
</dbReference>
<reference evidence="3 4" key="1">
    <citation type="submission" date="2019-03" db="EMBL/GenBank/DDBJ databases">
        <title>Single cell metagenomics reveals metabolic interactions within the superorganism composed of flagellate Streblomastix strix and complex community of Bacteroidetes bacteria on its surface.</title>
        <authorList>
            <person name="Treitli S.C."/>
            <person name="Kolisko M."/>
            <person name="Husnik F."/>
            <person name="Keeling P."/>
            <person name="Hampl V."/>
        </authorList>
    </citation>
    <scope>NUCLEOTIDE SEQUENCE [LARGE SCALE GENOMIC DNA]</scope>
    <source>
        <strain evidence="3">ST1C</strain>
    </source>
</reference>
<dbReference type="EMBL" id="SNRW01000954">
    <property type="protein sequence ID" value="KAA6398441.1"/>
    <property type="molecule type" value="Genomic_DNA"/>
</dbReference>
<dbReference type="InterPro" id="IPR002075">
    <property type="entry name" value="NTF2_dom"/>
</dbReference>
<name>A0A5J4WU67_9EUKA</name>
<proteinExistence type="predicted"/>
<sequence length="136" mass="15609">MDIDQVLGDVCAHGAKYVDFFYDNYDHDRAKLLQLFGRDSQIVFDGQIVKNDDQVQDKIGQFLQQLPTSTHVRTTLDCQPLFDPEGNYRGIHATVSGTITFHGEMEKSFIETIILVRSDEQNYYINTVIFRSAENL</sequence>
<keyword evidence="1" id="KW-0963">Cytoplasm</keyword>
<dbReference type="GO" id="GO:0005737">
    <property type="term" value="C:cytoplasm"/>
    <property type="evidence" value="ECO:0007669"/>
    <property type="project" value="UniProtKB-SubCell"/>
</dbReference>
<dbReference type="PROSITE" id="PS50177">
    <property type="entry name" value="NTF2_DOMAIN"/>
    <property type="match status" value="1"/>
</dbReference>
<gene>
    <name evidence="3" type="ORF">EZS28_006028</name>
</gene>
<dbReference type="Proteomes" id="UP000324800">
    <property type="component" value="Unassembled WGS sequence"/>
</dbReference>
<evidence type="ECO:0000256" key="1">
    <source>
        <dbReference type="RuleBase" id="RU369002"/>
    </source>
</evidence>
<feature type="domain" description="NTF2" evidence="2">
    <location>
        <begin position="13"/>
        <end position="132"/>
    </location>
</feature>
<dbReference type="GO" id="GO:0051028">
    <property type="term" value="P:mRNA transport"/>
    <property type="evidence" value="ECO:0007669"/>
    <property type="project" value="UniProtKB-UniRule"/>
</dbReference>
<keyword evidence="1" id="KW-0653">Protein transport</keyword>
<organism evidence="3 4">
    <name type="scientific">Streblomastix strix</name>
    <dbReference type="NCBI Taxonomy" id="222440"/>
    <lineage>
        <taxon>Eukaryota</taxon>
        <taxon>Metamonada</taxon>
        <taxon>Preaxostyla</taxon>
        <taxon>Oxymonadida</taxon>
        <taxon>Streblomastigidae</taxon>
        <taxon>Streblomastix</taxon>
    </lineage>
</organism>
<evidence type="ECO:0000313" key="3">
    <source>
        <dbReference type="EMBL" id="KAA6398441.1"/>
    </source>
</evidence>
<accession>A0A5J4WU67</accession>
<dbReference type="SUPFAM" id="SSF54427">
    <property type="entry name" value="NTF2-like"/>
    <property type="match status" value="1"/>
</dbReference>
<dbReference type="GO" id="GO:0015031">
    <property type="term" value="P:protein transport"/>
    <property type="evidence" value="ECO:0007669"/>
    <property type="project" value="UniProtKB-KW"/>
</dbReference>
<evidence type="ECO:0000259" key="2">
    <source>
        <dbReference type="PROSITE" id="PS50177"/>
    </source>
</evidence>
<protein>
    <recommendedName>
        <fullName evidence="1">NTF2-related export protein</fullName>
    </recommendedName>
</protein>